<dbReference type="InterPro" id="IPR013517">
    <property type="entry name" value="FG-GAP"/>
</dbReference>
<protein>
    <submittedName>
        <fullName evidence="4">VCBS repeat protein</fullName>
    </submittedName>
</protein>
<reference evidence="4 5" key="1">
    <citation type="submission" date="2018-10" db="EMBL/GenBank/DDBJ databases">
        <title>Genomic Encyclopedia of Archaeal and Bacterial Type Strains, Phase II (KMG-II): from individual species to whole genera.</title>
        <authorList>
            <person name="Goeker M."/>
        </authorList>
    </citation>
    <scope>NUCLEOTIDE SEQUENCE [LARGE SCALE GENOMIC DNA]</scope>
    <source>
        <strain evidence="4 5">DSM 14954</strain>
    </source>
</reference>
<evidence type="ECO:0000313" key="5">
    <source>
        <dbReference type="Proteomes" id="UP000278962"/>
    </source>
</evidence>
<dbReference type="SUPFAM" id="SSF69318">
    <property type="entry name" value="Integrin alpha N-terminal domain"/>
    <property type="match status" value="2"/>
</dbReference>
<dbReference type="InterPro" id="IPR028994">
    <property type="entry name" value="Integrin_alpha_N"/>
</dbReference>
<feature type="signal peptide" evidence="3">
    <location>
        <begin position="1"/>
        <end position="21"/>
    </location>
</feature>
<evidence type="ECO:0000313" key="4">
    <source>
        <dbReference type="EMBL" id="RKQ88067.1"/>
    </source>
</evidence>
<dbReference type="AlphaFoldDB" id="A0A660L2B0"/>
<dbReference type="RefSeq" id="WP_170179521.1">
    <property type="nucleotide sequence ID" value="NZ_RBIL01000002.1"/>
</dbReference>
<keyword evidence="1 3" id="KW-0732">Signal</keyword>
<evidence type="ECO:0000256" key="2">
    <source>
        <dbReference type="SAM" id="MobiDB-lite"/>
    </source>
</evidence>
<name>A0A660L2B0_9ACTN</name>
<dbReference type="PANTHER" id="PTHR46580">
    <property type="entry name" value="SENSOR KINASE-RELATED"/>
    <property type="match status" value="1"/>
</dbReference>
<keyword evidence="5" id="KW-1185">Reference proteome</keyword>
<sequence>MKRLGVFVVAALALLAGTAWAAFEQEGGPYATGAEPYAVYAGDFSGDGRSDVIVMNGSSSSLNYYVRQPGGGFADGGTIDLGPNTGPSFAAVADYNGDGRADLAVAKFVGQNVNVLLQQPSGGLAREADAGASLDQLSAIGAGDFNSDGRTDLVVARWNQSGVTLLLRNAGNNGFTSSTSFATGTNPRQIDVADFNGDSLPDIAITNAGSGSVTVLRRTGTTFTSEGNFSVGAGPQDLTIADFNRDGFQDIAVANNTSGTVSILLRNAANNGFDAEAGSPITVGTGPNGITTADFNLDGLPDLAVTSNTTNVLLRNAGGGFTADTPLGLDSYGIATADFDGDARPDLVITSLGVNQMRVLRNPGASQPPPPPTPTPTPPVATPTPVAGTTVNAEPVKGTVKVKLPKSNRYVDLKQAGLLPVGTTVDTRKGTIEITAAGQGGKAKFFDGIFRISQTKGARPLTTLTLTEALSCPKGKKASSAAAKKKSRKLWGDGKGSFRTAGKYSAATVRGTKWLVTDYCDRTVTKVTQGSVRVRDNVKKINKVVRKGKSYTARAKKGR</sequence>
<feature type="compositionally biased region" description="Pro residues" evidence="2">
    <location>
        <begin position="366"/>
        <end position="382"/>
    </location>
</feature>
<organism evidence="4 5">
    <name type="scientific">Solirubrobacter pauli</name>
    <dbReference type="NCBI Taxonomy" id="166793"/>
    <lineage>
        <taxon>Bacteria</taxon>
        <taxon>Bacillati</taxon>
        <taxon>Actinomycetota</taxon>
        <taxon>Thermoleophilia</taxon>
        <taxon>Solirubrobacterales</taxon>
        <taxon>Solirubrobacteraceae</taxon>
        <taxon>Solirubrobacter</taxon>
    </lineage>
</organism>
<dbReference type="Gene3D" id="2.130.10.130">
    <property type="entry name" value="Integrin alpha, N-terminal"/>
    <property type="match status" value="2"/>
</dbReference>
<feature type="region of interest" description="Disordered" evidence="2">
    <location>
        <begin position="360"/>
        <end position="391"/>
    </location>
</feature>
<accession>A0A660L2B0</accession>
<dbReference type="EMBL" id="RBIL01000002">
    <property type="protein sequence ID" value="RKQ88067.1"/>
    <property type="molecule type" value="Genomic_DNA"/>
</dbReference>
<feature type="chain" id="PRO_5024804772" evidence="3">
    <location>
        <begin position="22"/>
        <end position="559"/>
    </location>
</feature>
<dbReference type="Proteomes" id="UP000278962">
    <property type="component" value="Unassembled WGS sequence"/>
</dbReference>
<dbReference type="Gene3D" id="2.40.128.340">
    <property type="match status" value="1"/>
</dbReference>
<proteinExistence type="predicted"/>
<gene>
    <name evidence="4" type="ORF">C8N24_6106</name>
</gene>
<dbReference type="Pfam" id="PF01839">
    <property type="entry name" value="FG-GAP"/>
    <property type="match status" value="1"/>
</dbReference>
<evidence type="ECO:0000256" key="1">
    <source>
        <dbReference type="ARBA" id="ARBA00022729"/>
    </source>
</evidence>
<evidence type="ECO:0000256" key="3">
    <source>
        <dbReference type="SAM" id="SignalP"/>
    </source>
</evidence>
<dbReference type="PANTHER" id="PTHR46580:SF4">
    <property type="entry name" value="ATP_GTP-BINDING PROTEIN"/>
    <property type="match status" value="1"/>
</dbReference>
<dbReference type="Pfam" id="PF13517">
    <property type="entry name" value="FG-GAP_3"/>
    <property type="match status" value="3"/>
</dbReference>
<comment type="caution">
    <text evidence="4">The sequence shown here is derived from an EMBL/GenBank/DDBJ whole genome shotgun (WGS) entry which is preliminary data.</text>
</comment>